<name>T1J0R5_STRMM</name>
<reference evidence="2" key="2">
    <citation type="submission" date="2015-02" db="UniProtKB">
        <authorList>
            <consortium name="EnsemblMetazoa"/>
        </authorList>
    </citation>
    <scope>IDENTIFICATION</scope>
</reference>
<dbReference type="InterPro" id="IPR052976">
    <property type="entry name" value="Scoloptoxin-like"/>
</dbReference>
<dbReference type="GO" id="GO:0005576">
    <property type="term" value="C:extracellular region"/>
    <property type="evidence" value="ECO:0007669"/>
    <property type="project" value="InterPro"/>
</dbReference>
<dbReference type="InterPro" id="IPR002557">
    <property type="entry name" value="Chitin-bd_dom"/>
</dbReference>
<dbReference type="HOGENOM" id="CLU_1549578_0_0_1"/>
<protein>
    <recommendedName>
        <fullName evidence="1">Chitin-binding type-2 domain-containing protein</fullName>
    </recommendedName>
</protein>
<dbReference type="PANTHER" id="PTHR22933:SF42">
    <property type="entry name" value="FI18455P1-RELATED"/>
    <property type="match status" value="1"/>
</dbReference>
<keyword evidence="3" id="KW-1185">Reference proteome</keyword>
<dbReference type="EMBL" id="JH431739">
    <property type="status" value="NOT_ANNOTATED_CDS"/>
    <property type="molecule type" value="Genomic_DNA"/>
</dbReference>
<evidence type="ECO:0000313" key="3">
    <source>
        <dbReference type="Proteomes" id="UP000014500"/>
    </source>
</evidence>
<dbReference type="SUPFAM" id="SSF57625">
    <property type="entry name" value="Invertebrate chitin-binding proteins"/>
    <property type="match status" value="1"/>
</dbReference>
<evidence type="ECO:0000313" key="2">
    <source>
        <dbReference type="EnsemblMetazoa" id="SMAR007122-PA"/>
    </source>
</evidence>
<dbReference type="EnsemblMetazoa" id="SMAR007122-RA">
    <property type="protein sequence ID" value="SMAR007122-PA"/>
    <property type="gene ID" value="SMAR007122"/>
</dbReference>
<feature type="domain" description="Chitin-binding type-2" evidence="1">
    <location>
        <begin position="87"/>
        <end position="147"/>
    </location>
</feature>
<dbReference type="GO" id="GO:0008061">
    <property type="term" value="F:chitin binding"/>
    <property type="evidence" value="ECO:0007669"/>
    <property type="project" value="InterPro"/>
</dbReference>
<sequence length="173" mass="19616">MLSGFSRGLPSLKNRAHAQYSSTCVPQTVKNEPTAFPLGRVNLNVRSAEAGKYVIFQFNVIAYSNITKAVTFSDVDFPYLNSIPITGFKCVGKLPGYYADDHPLARCQVFHYCHHDGRLFNFLCPNNTVFNQKYFACDHYFNFDCSTAKDFYKLNDNLFKISSDEGIIPICIH</sequence>
<reference evidence="3" key="1">
    <citation type="submission" date="2011-05" db="EMBL/GenBank/DDBJ databases">
        <authorList>
            <person name="Richards S.R."/>
            <person name="Qu J."/>
            <person name="Jiang H."/>
            <person name="Jhangiani S.N."/>
            <person name="Agravi P."/>
            <person name="Goodspeed R."/>
            <person name="Gross S."/>
            <person name="Mandapat C."/>
            <person name="Jackson L."/>
            <person name="Mathew T."/>
            <person name="Pu L."/>
            <person name="Thornton R."/>
            <person name="Saada N."/>
            <person name="Wilczek-Boney K.B."/>
            <person name="Lee S."/>
            <person name="Kovar C."/>
            <person name="Wu Y."/>
            <person name="Scherer S.E."/>
            <person name="Worley K.C."/>
            <person name="Muzny D.M."/>
            <person name="Gibbs R."/>
        </authorList>
    </citation>
    <scope>NUCLEOTIDE SEQUENCE</scope>
    <source>
        <strain evidence="3">Brora</strain>
    </source>
</reference>
<dbReference type="PANTHER" id="PTHR22933">
    <property type="entry name" value="FI18007P1-RELATED"/>
    <property type="match status" value="1"/>
</dbReference>
<dbReference type="InterPro" id="IPR036508">
    <property type="entry name" value="Chitin-bd_dom_sf"/>
</dbReference>
<accession>T1J0R5</accession>
<proteinExistence type="predicted"/>
<dbReference type="Gene3D" id="2.170.140.10">
    <property type="entry name" value="Chitin binding domain"/>
    <property type="match status" value="1"/>
</dbReference>
<dbReference type="Pfam" id="PF01607">
    <property type="entry name" value="CBM_14"/>
    <property type="match status" value="1"/>
</dbReference>
<dbReference type="SMART" id="SM00494">
    <property type="entry name" value="ChtBD2"/>
    <property type="match status" value="1"/>
</dbReference>
<evidence type="ECO:0000259" key="1">
    <source>
        <dbReference type="PROSITE" id="PS50940"/>
    </source>
</evidence>
<dbReference type="Proteomes" id="UP000014500">
    <property type="component" value="Unassembled WGS sequence"/>
</dbReference>
<organism evidence="2 3">
    <name type="scientific">Strigamia maritima</name>
    <name type="common">European centipede</name>
    <name type="synonym">Geophilus maritimus</name>
    <dbReference type="NCBI Taxonomy" id="126957"/>
    <lineage>
        <taxon>Eukaryota</taxon>
        <taxon>Metazoa</taxon>
        <taxon>Ecdysozoa</taxon>
        <taxon>Arthropoda</taxon>
        <taxon>Myriapoda</taxon>
        <taxon>Chilopoda</taxon>
        <taxon>Pleurostigmophora</taxon>
        <taxon>Geophilomorpha</taxon>
        <taxon>Linotaeniidae</taxon>
        <taxon>Strigamia</taxon>
    </lineage>
</organism>
<dbReference type="PROSITE" id="PS50940">
    <property type="entry name" value="CHIT_BIND_II"/>
    <property type="match status" value="1"/>
</dbReference>
<dbReference type="AlphaFoldDB" id="T1J0R5"/>
<dbReference type="PhylomeDB" id="T1J0R5"/>